<keyword evidence="2" id="KW-1185">Reference proteome</keyword>
<evidence type="ECO:0000313" key="1">
    <source>
        <dbReference type="EMBL" id="KAJ8884130.1"/>
    </source>
</evidence>
<evidence type="ECO:0000313" key="2">
    <source>
        <dbReference type="Proteomes" id="UP001159363"/>
    </source>
</evidence>
<sequence>MSAYSNSSNVWQYVNVAAAHSSKAECVFLVKIHTIFNYLDLQLHPLKIVTLPNLYKSSADFTGAKKKKNFGTEAHKIQQSQIKLQKWFVLIYSL</sequence>
<organism evidence="1 2">
    <name type="scientific">Dryococelus australis</name>
    <dbReference type="NCBI Taxonomy" id="614101"/>
    <lineage>
        <taxon>Eukaryota</taxon>
        <taxon>Metazoa</taxon>
        <taxon>Ecdysozoa</taxon>
        <taxon>Arthropoda</taxon>
        <taxon>Hexapoda</taxon>
        <taxon>Insecta</taxon>
        <taxon>Pterygota</taxon>
        <taxon>Neoptera</taxon>
        <taxon>Polyneoptera</taxon>
        <taxon>Phasmatodea</taxon>
        <taxon>Verophasmatodea</taxon>
        <taxon>Anareolatae</taxon>
        <taxon>Phasmatidae</taxon>
        <taxon>Eurycanthinae</taxon>
        <taxon>Dryococelus</taxon>
    </lineage>
</organism>
<proteinExistence type="predicted"/>
<comment type="caution">
    <text evidence="1">The sequence shown here is derived from an EMBL/GenBank/DDBJ whole genome shotgun (WGS) entry which is preliminary data.</text>
</comment>
<name>A0ABQ9HIG7_9NEOP</name>
<protein>
    <submittedName>
        <fullName evidence="1">Uncharacterized protein</fullName>
    </submittedName>
</protein>
<dbReference type="EMBL" id="JARBHB010000005">
    <property type="protein sequence ID" value="KAJ8884130.1"/>
    <property type="molecule type" value="Genomic_DNA"/>
</dbReference>
<gene>
    <name evidence="1" type="ORF">PR048_015987</name>
</gene>
<dbReference type="Proteomes" id="UP001159363">
    <property type="component" value="Chromosome 4"/>
</dbReference>
<reference evidence="1 2" key="1">
    <citation type="submission" date="2023-02" db="EMBL/GenBank/DDBJ databases">
        <title>LHISI_Scaffold_Assembly.</title>
        <authorList>
            <person name="Stuart O.P."/>
            <person name="Cleave R."/>
            <person name="Magrath M.J.L."/>
            <person name="Mikheyev A.S."/>
        </authorList>
    </citation>
    <scope>NUCLEOTIDE SEQUENCE [LARGE SCALE GENOMIC DNA]</scope>
    <source>
        <strain evidence="1">Daus_M_001</strain>
        <tissue evidence="1">Leg muscle</tissue>
    </source>
</reference>
<accession>A0ABQ9HIG7</accession>